<dbReference type="InterPro" id="IPR051165">
    <property type="entry name" value="Multifunctional_ANK_Repeat"/>
</dbReference>
<dbReference type="STRING" id="1163406.A0A0L0NBM6"/>
<evidence type="ECO:0000256" key="3">
    <source>
        <dbReference type="PROSITE-ProRule" id="PRU00023"/>
    </source>
</evidence>
<keyword evidence="5" id="KW-1185">Reference proteome</keyword>
<keyword evidence="2 3" id="KW-0040">ANK repeat</keyword>
<keyword evidence="1" id="KW-0677">Repeat</keyword>
<dbReference type="AlphaFoldDB" id="A0A0L0NBM6"/>
<dbReference type="PROSITE" id="PS50297">
    <property type="entry name" value="ANK_REP_REGION"/>
    <property type="match status" value="1"/>
</dbReference>
<dbReference type="PANTHER" id="PTHR24123:SF33">
    <property type="entry name" value="PROTEIN HOS4"/>
    <property type="match status" value="1"/>
</dbReference>
<evidence type="ECO:0000313" key="5">
    <source>
        <dbReference type="Proteomes" id="UP000036947"/>
    </source>
</evidence>
<reference evidence="4 5" key="1">
    <citation type="journal article" date="2015" name="BMC Genomics">
        <title>The genome of the truffle-parasite Tolypocladium ophioglossoides and the evolution of antifungal peptaibiotics.</title>
        <authorList>
            <person name="Quandt C.A."/>
            <person name="Bushley K.E."/>
            <person name="Spatafora J.W."/>
        </authorList>
    </citation>
    <scope>NUCLEOTIDE SEQUENCE [LARGE SCALE GENOMIC DNA]</scope>
    <source>
        <strain evidence="4 5">CBS 100239</strain>
    </source>
</reference>
<evidence type="ECO:0000313" key="4">
    <source>
        <dbReference type="EMBL" id="KND91537.1"/>
    </source>
</evidence>
<proteinExistence type="predicted"/>
<evidence type="ECO:0000256" key="1">
    <source>
        <dbReference type="ARBA" id="ARBA00022737"/>
    </source>
</evidence>
<accession>A0A0L0NBM6</accession>
<name>A0A0L0NBM6_TOLOC</name>
<gene>
    <name evidence="4" type="ORF">TOPH_03862</name>
</gene>
<evidence type="ECO:0000256" key="2">
    <source>
        <dbReference type="ARBA" id="ARBA00023043"/>
    </source>
</evidence>
<dbReference type="InterPro" id="IPR036770">
    <property type="entry name" value="Ankyrin_rpt-contain_sf"/>
</dbReference>
<feature type="repeat" description="ANK" evidence="3">
    <location>
        <begin position="195"/>
        <end position="227"/>
    </location>
</feature>
<organism evidence="4 5">
    <name type="scientific">Tolypocladium ophioglossoides (strain CBS 100239)</name>
    <name type="common">Snaketongue truffleclub</name>
    <name type="synonym">Elaphocordyceps ophioglossoides</name>
    <dbReference type="NCBI Taxonomy" id="1163406"/>
    <lineage>
        <taxon>Eukaryota</taxon>
        <taxon>Fungi</taxon>
        <taxon>Dikarya</taxon>
        <taxon>Ascomycota</taxon>
        <taxon>Pezizomycotina</taxon>
        <taxon>Sordariomycetes</taxon>
        <taxon>Hypocreomycetidae</taxon>
        <taxon>Hypocreales</taxon>
        <taxon>Ophiocordycipitaceae</taxon>
        <taxon>Tolypocladium</taxon>
    </lineage>
</organism>
<dbReference type="SMART" id="SM00248">
    <property type="entry name" value="ANK"/>
    <property type="match status" value="4"/>
</dbReference>
<dbReference type="PANTHER" id="PTHR24123">
    <property type="entry name" value="ANKYRIN REPEAT-CONTAINING"/>
    <property type="match status" value="1"/>
</dbReference>
<dbReference type="Gene3D" id="1.25.40.20">
    <property type="entry name" value="Ankyrin repeat-containing domain"/>
    <property type="match status" value="1"/>
</dbReference>
<dbReference type="EMBL" id="LFRF01000008">
    <property type="protein sequence ID" value="KND91537.1"/>
    <property type="molecule type" value="Genomic_DNA"/>
</dbReference>
<dbReference type="Proteomes" id="UP000036947">
    <property type="component" value="Unassembled WGS sequence"/>
</dbReference>
<protein>
    <submittedName>
        <fullName evidence="4">Tankyrase-2</fullName>
    </submittedName>
</protein>
<dbReference type="OrthoDB" id="426293at2759"/>
<dbReference type="SUPFAM" id="SSF48403">
    <property type="entry name" value="Ankyrin repeat"/>
    <property type="match status" value="1"/>
</dbReference>
<dbReference type="InterPro" id="IPR002110">
    <property type="entry name" value="Ankyrin_rpt"/>
</dbReference>
<dbReference type="PROSITE" id="PS50088">
    <property type="entry name" value="ANK_REPEAT"/>
    <property type="match status" value="1"/>
</dbReference>
<comment type="caution">
    <text evidence="4">The sequence shown here is derived from an EMBL/GenBank/DDBJ whole genome shotgun (WGS) entry which is preliminary data.</text>
</comment>
<sequence>MTSSAHLLAPPPELVKFAAERGVLQYSDEEKTPLAVLAAMKACDSDLTTFAPLFDSWKLEYSYRRGRLWFHEVNDVFFESIDNKYEDIVRYMLQGGLVIGADEVVRAAADPNARCAIDLTSLSNAVRLAPMSTINLLFDRGGDATKGELLHHAMQREDDMEVMLQAITLLLDKGSSINRNMYEDDELGMKMCTIMSMTPLHNAAIQNMVDVVSLLVQRGADVHKLDNAGATRRDGKLFTPLEYAARWSSWDVYDYLLQFEPEVHM</sequence>
<dbReference type="Pfam" id="PF12796">
    <property type="entry name" value="Ank_2"/>
    <property type="match status" value="1"/>
</dbReference>